<dbReference type="CDD" id="cd01638">
    <property type="entry name" value="CysQ"/>
    <property type="match status" value="1"/>
</dbReference>
<dbReference type="EC" id="3.1.3.7" evidence="4"/>
<dbReference type="PRINTS" id="PR00377">
    <property type="entry name" value="IMPHPHTASES"/>
</dbReference>
<dbReference type="Gene3D" id="3.40.190.80">
    <property type="match status" value="1"/>
</dbReference>
<evidence type="ECO:0000256" key="1">
    <source>
        <dbReference type="ARBA" id="ARBA00009759"/>
    </source>
</evidence>
<sequence length="271" mass="29068">MPGADRHQPDTPTLRADMELLSEAARRAGEIALRFFGKHPRSWLKDGKSPVSEADLEVDAYLIDALRSARPDYGWLSEETADTEDRLTRATIFVVDPIDGTRAFLAGGEEWTVSLAVVTDGRPVAGVVYCPVRQEMFVSGAGQGTTLNGASVRVSAQAEMRGARVAAPPSLLSDPLLLEAGIEPSDRLRSLAYRLTMVAAGRVDVAAARAHANDWDLAAADLLVQEAGGRLIDLSGQPRTYNQVSTRHPALLAAPLQLAEAARHILSRAVV</sequence>
<evidence type="ECO:0000256" key="2">
    <source>
        <dbReference type="ARBA" id="ARBA00022723"/>
    </source>
</evidence>
<comment type="caution">
    <text evidence="4">The sequence shown here is derived from an EMBL/GenBank/DDBJ whole genome shotgun (WGS) entry which is preliminary data.</text>
</comment>
<keyword evidence="5" id="KW-1185">Reference proteome</keyword>
<keyword evidence="2" id="KW-0479">Metal-binding</keyword>
<dbReference type="Pfam" id="PF00459">
    <property type="entry name" value="Inositol_P"/>
    <property type="match status" value="1"/>
</dbReference>
<dbReference type="PANTHER" id="PTHR20854">
    <property type="entry name" value="INOSITOL MONOPHOSPHATASE"/>
    <property type="match status" value="1"/>
</dbReference>
<evidence type="ECO:0000313" key="5">
    <source>
        <dbReference type="Proteomes" id="UP001597327"/>
    </source>
</evidence>
<keyword evidence="4" id="KW-0378">Hydrolase</keyword>
<organism evidence="4 5">
    <name type="scientific">Roseibium aestuarii</name>
    <dbReference type="NCBI Taxonomy" id="2600299"/>
    <lineage>
        <taxon>Bacteria</taxon>
        <taxon>Pseudomonadati</taxon>
        <taxon>Pseudomonadota</taxon>
        <taxon>Alphaproteobacteria</taxon>
        <taxon>Hyphomicrobiales</taxon>
        <taxon>Stappiaceae</taxon>
        <taxon>Roseibium</taxon>
    </lineage>
</organism>
<proteinExistence type="inferred from homology"/>
<dbReference type="GO" id="GO:0008441">
    <property type="term" value="F:3'(2'),5'-bisphosphate nucleotidase activity"/>
    <property type="evidence" value="ECO:0007669"/>
    <property type="project" value="UniProtKB-EC"/>
</dbReference>
<dbReference type="RefSeq" id="WP_244304347.1">
    <property type="nucleotide sequence ID" value="NZ_JBHUFA010000001.1"/>
</dbReference>
<dbReference type="EMBL" id="JBHUFA010000001">
    <property type="protein sequence ID" value="MFD1695297.1"/>
    <property type="molecule type" value="Genomic_DNA"/>
</dbReference>
<accession>A0ABW4JU05</accession>
<comment type="similarity">
    <text evidence="1">Belongs to the inositol monophosphatase superfamily.</text>
</comment>
<keyword evidence="3" id="KW-0460">Magnesium</keyword>
<dbReference type="Proteomes" id="UP001597327">
    <property type="component" value="Unassembled WGS sequence"/>
</dbReference>
<reference evidence="5" key="1">
    <citation type="journal article" date="2019" name="Int. J. Syst. Evol. Microbiol.">
        <title>The Global Catalogue of Microorganisms (GCM) 10K type strain sequencing project: providing services to taxonomists for standard genome sequencing and annotation.</title>
        <authorList>
            <consortium name="The Broad Institute Genomics Platform"/>
            <consortium name="The Broad Institute Genome Sequencing Center for Infectious Disease"/>
            <person name="Wu L."/>
            <person name="Ma J."/>
        </authorList>
    </citation>
    <scope>NUCLEOTIDE SEQUENCE [LARGE SCALE GENOMIC DNA]</scope>
    <source>
        <strain evidence="5">JCM 3369</strain>
    </source>
</reference>
<dbReference type="PROSITE" id="PS00630">
    <property type="entry name" value="IMP_2"/>
    <property type="match status" value="1"/>
</dbReference>
<evidence type="ECO:0000313" key="4">
    <source>
        <dbReference type="EMBL" id="MFD1695297.1"/>
    </source>
</evidence>
<gene>
    <name evidence="4" type="ORF">ACFSC7_07195</name>
</gene>
<dbReference type="InterPro" id="IPR000760">
    <property type="entry name" value="Inositol_monophosphatase-like"/>
</dbReference>
<dbReference type="PANTHER" id="PTHR20854:SF4">
    <property type="entry name" value="INOSITOL-1-MONOPHOSPHATASE-RELATED"/>
    <property type="match status" value="1"/>
</dbReference>
<name>A0ABW4JU05_9HYPH</name>
<protein>
    <submittedName>
        <fullName evidence="4">3'(2'),5'-bisphosphate nucleotidase CysQ</fullName>
        <ecNumber evidence="4">3.1.3.7</ecNumber>
    </submittedName>
</protein>
<evidence type="ECO:0000256" key="3">
    <source>
        <dbReference type="ARBA" id="ARBA00022842"/>
    </source>
</evidence>
<dbReference type="InterPro" id="IPR020550">
    <property type="entry name" value="Inositol_monophosphatase_CS"/>
</dbReference>
<dbReference type="SUPFAM" id="SSF56655">
    <property type="entry name" value="Carbohydrate phosphatase"/>
    <property type="match status" value="1"/>
</dbReference>
<dbReference type="Gene3D" id="3.30.540.10">
    <property type="entry name" value="Fructose-1,6-Bisphosphatase, subunit A, domain 1"/>
    <property type="match status" value="1"/>
</dbReference>